<gene>
    <name evidence="1" type="ORF">SAMN04488513_101162</name>
</gene>
<evidence type="ECO:0000313" key="1">
    <source>
        <dbReference type="EMBL" id="SHI39271.1"/>
    </source>
</evidence>
<protein>
    <recommendedName>
        <fullName evidence="3">Outer membrane protein beta-barrel domain-containing protein</fullName>
    </recommendedName>
</protein>
<dbReference type="OrthoDB" id="768080at2"/>
<dbReference type="RefSeq" id="WP_072989613.1">
    <property type="nucleotide sequence ID" value="NZ_FQYU01000001.1"/>
</dbReference>
<reference evidence="2" key="1">
    <citation type="submission" date="2016-11" db="EMBL/GenBank/DDBJ databases">
        <authorList>
            <person name="Varghese N."/>
            <person name="Submissions S."/>
        </authorList>
    </citation>
    <scope>NUCLEOTIDE SEQUENCE [LARGE SCALE GENOMIC DNA]</scope>
    <source>
        <strain evidence="2">DSM 19858</strain>
    </source>
</reference>
<dbReference type="STRING" id="192903.SAMN04488513_101162"/>
<proteinExistence type="predicted"/>
<accession>A0A1M6AS82</accession>
<evidence type="ECO:0000313" key="2">
    <source>
        <dbReference type="Proteomes" id="UP000184543"/>
    </source>
</evidence>
<keyword evidence="2" id="KW-1185">Reference proteome</keyword>
<dbReference type="EMBL" id="FQYU01000001">
    <property type="protein sequence ID" value="SHI39271.1"/>
    <property type="molecule type" value="Genomic_DNA"/>
</dbReference>
<name>A0A1M6AS82_9FLAO</name>
<organism evidence="1 2">
    <name type="scientific">Pseudozobellia thermophila</name>
    <dbReference type="NCBI Taxonomy" id="192903"/>
    <lineage>
        <taxon>Bacteria</taxon>
        <taxon>Pseudomonadati</taxon>
        <taxon>Bacteroidota</taxon>
        <taxon>Flavobacteriia</taxon>
        <taxon>Flavobacteriales</taxon>
        <taxon>Flavobacteriaceae</taxon>
        <taxon>Pseudozobellia</taxon>
    </lineage>
</organism>
<dbReference type="Proteomes" id="UP000184543">
    <property type="component" value="Unassembled WGS sequence"/>
</dbReference>
<evidence type="ECO:0008006" key="3">
    <source>
        <dbReference type="Google" id="ProtNLM"/>
    </source>
</evidence>
<dbReference type="AlphaFoldDB" id="A0A1M6AS82"/>
<sequence>MRAIFYLSIFIVSMKGYGQGYAPVRNHHEIRFNMGRFLATSAIEGSYEFYFTPDTSIGGSLYLNGDPHGQLGNFGIGPNLRAYFGYRPKSGIFAEAFGLYYTGDQDPIDQPVLRTPNYHTTALGLGLGSKWSTYGDKLTLEVSVGLGRNIDPEDFQNSFMYRGSLAMGFRF</sequence>